<keyword evidence="3" id="KW-1185">Reference proteome</keyword>
<dbReference type="InterPro" id="IPR027417">
    <property type="entry name" value="P-loop_NTPase"/>
</dbReference>
<feature type="domain" description="UvrD-like helicase C-terminal" evidence="1">
    <location>
        <begin position="11"/>
        <end position="59"/>
    </location>
</feature>
<evidence type="ECO:0000313" key="2">
    <source>
        <dbReference type="EMBL" id="ARU15914.1"/>
    </source>
</evidence>
<protein>
    <recommendedName>
        <fullName evidence="1">UvrD-like helicase C-terminal domain-containing protein</fullName>
    </recommendedName>
</protein>
<proteinExistence type="predicted"/>
<sequence>MTGKQLADITPAWALTVHKAQGSEYDVVIIPMSTSHWSLLRRTMLNTSVARAKKDCVVVGQTRAIRQALSRDDNRERLTRLADLLV</sequence>
<dbReference type="SUPFAM" id="SSF52540">
    <property type="entry name" value="P-loop containing nucleoside triphosphate hydrolases"/>
    <property type="match status" value="1"/>
</dbReference>
<evidence type="ECO:0000259" key="1">
    <source>
        <dbReference type="Pfam" id="PF13538"/>
    </source>
</evidence>
<dbReference type="RefSeq" id="WP_083987728.1">
    <property type="nucleotide sequence ID" value="NZ_CP019602.1"/>
</dbReference>
<dbReference type="EMBL" id="CP019602">
    <property type="protein sequence ID" value="ARU15914.1"/>
    <property type="molecule type" value="Genomic_DNA"/>
</dbReference>
<name>A0A1Z1FAY6_9SPHN</name>
<dbReference type="CDD" id="cd18809">
    <property type="entry name" value="SF1_C_RecD"/>
    <property type="match status" value="1"/>
</dbReference>
<dbReference type="Gene3D" id="3.40.50.300">
    <property type="entry name" value="P-loop containing nucleotide triphosphate hydrolases"/>
    <property type="match status" value="1"/>
</dbReference>
<dbReference type="KEGG" id="cman:A9D14_06605"/>
<dbReference type="OrthoDB" id="98563at2"/>
<dbReference type="Proteomes" id="UP000195807">
    <property type="component" value="Chromosome"/>
</dbReference>
<accession>A0A1Z1FAY6</accession>
<evidence type="ECO:0000313" key="3">
    <source>
        <dbReference type="Proteomes" id="UP000195807"/>
    </source>
</evidence>
<dbReference type="Pfam" id="PF13538">
    <property type="entry name" value="UvrD_C_2"/>
    <property type="match status" value="1"/>
</dbReference>
<dbReference type="InterPro" id="IPR027785">
    <property type="entry name" value="UvrD-like_helicase_C"/>
</dbReference>
<gene>
    <name evidence="2" type="ORF">A9D14_06605</name>
</gene>
<reference evidence="2 3" key="1">
    <citation type="submission" date="2017-01" db="EMBL/GenBank/DDBJ databases">
        <title>Complete genome sequence of esterase-producing bacterium Croceicoccus marinus E4A9.</title>
        <authorList>
            <person name="Wu Y.-H."/>
            <person name="Cheng H."/>
            <person name="Xu L."/>
            <person name="Huo Y.-Y."/>
            <person name="Wang C.-S."/>
            <person name="Xu X.-W."/>
        </authorList>
    </citation>
    <scope>NUCLEOTIDE SEQUENCE [LARGE SCALE GENOMIC DNA]</scope>
    <source>
        <strain evidence="2 3">E4A9</strain>
    </source>
</reference>
<dbReference type="AlphaFoldDB" id="A0A1Z1FAY6"/>
<organism evidence="2 3">
    <name type="scientific">Croceicoccus marinus</name>
    <dbReference type="NCBI Taxonomy" id="450378"/>
    <lineage>
        <taxon>Bacteria</taxon>
        <taxon>Pseudomonadati</taxon>
        <taxon>Pseudomonadota</taxon>
        <taxon>Alphaproteobacteria</taxon>
        <taxon>Sphingomonadales</taxon>
        <taxon>Erythrobacteraceae</taxon>
        <taxon>Croceicoccus</taxon>
    </lineage>
</organism>
<dbReference type="Gene3D" id="2.30.30.940">
    <property type="match status" value="1"/>
</dbReference>